<name>A0AAV4SBW4_9ARAC</name>
<dbReference type="AlphaFoldDB" id="A0AAV4SBW4"/>
<protein>
    <submittedName>
        <fullName evidence="1">Uncharacterized protein</fullName>
    </submittedName>
</protein>
<evidence type="ECO:0000313" key="2">
    <source>
        <dbReference type="Proteomes" id="UP001054837"/>
    </source>
</evidence>
<organism evidence="1 2">
    <name type="scientific">Caerostris darwini</name>
    <dbReference type="NCBI Taxonomy" id="1538125"/>
    <lineage>
        <taxon>Eukaryota</taxon>
        <taxon>Metazoa</taxon>
        <taxon>Ecdysozoa</taxon>
        <taxon>Arthropoda</taxon>
        <taxon>Chelicerata</taxon>
        <taxon>Arachnida</taxon>
        <taxon>Araneae</taxon>
        <taxon>Araneomorphae</taxon>
        <taxon>Entelegynae</taxon>
        <taxon>Araneoidea</taxon>
        <taxon>Araneidae</taxon>
        <taxon>Caerostris</taxon>
    </lineage>
</organism>
<evidence type="ECO:0000313" key="1">
    <source>
        <dbReference type="EMBL" id="GIY29877.1"/>
    </source>
</evidence>
<proteinExistence type="predicted"/>
<comment type="caution">
    <text evidence="1">The sequence shown here is derived from an EMBL/GenBank/DDBJ whole genome shotgun (WGS) entry which is preliminary data.</text>
</comment>
<sequence>MSFANPPTYLIMYRWQSKTFSLPKAFGIIPFHTDATARLCIMIPQTIIRIMWGVIARHLSEPGWFEFRTAPAYRAPNISHIGSLTSMPKARTVLEYICDKGMQLPTLQAGTLMVTS</sequence>
<dbReference type="Proteomes" id="UP001054837">
    <property type="component" value="Unassembled WGS sequence"/>
</dbReference>
<gene>
    <name evidence="1" type="ORF">CDAR_512671</name>
</gene>
<keyword evidence="2" id="KW-1185">Reference proteome</keyword>
<accession>A0AAV4SBW4</accession>
<reference evidence="1 2" key="1">
    <citation type="submission" date="2021-06" db="EMBL/GenBank/DDBJ databases">
        <title>Caerostris darwini draft genome.</title>
        <authorList>
            <person name="Kono N."/>
            <person name="Arakawa K."/>
        </authorList>
    </citation>
    <scope>NUCLEOTIDE SEQUENCE [LARGE SCALE GENOMIC DNA]</scope>
</reference>
<dbReference type="EMBL" id="BPLQ01007408">
    <property type="protein sequence ID" value="GIY29877.1"/>
    <property type="molecule type" value="Genomic_DNA"/>
</dbReference>